<dbReference type="RefSeq" id="WP_142257804.1">
    <property type="nucleotide sequence ID" value="NZ_BMPV01000004.1"/>
</dbReference>
<dbReference type="OrthoDB" id="3531401at2"/>
<reference evidence="1 2" key="1">
    <citation type="submission" date="2019-06" db="EMBL/GenBank/DDBJ databases">
        <title>Sequencing the genomes of 1000 actinobacteria strains.</title>
        <authorList>
            <person name="Klenk H.-P."/>
        </authorList>
    </citation>
    <scope>NUCLEOTIDE SEQUENCE [LARGE SCALE GENOMIC DNA]</scope>
    <source>
        <strain evidence="1 2">DSM 43186</strain>
    </source>
</reference>
<dbReference type="Gene3D" id="3.30.70.100">
    <property type="match status" value="1"/>
</dbReference>
<evidence type="ECO:0008006" key="3">
    <source>
        <dbReference type="Google" id="ProtNLM"/>
    </source>
</evidence>
<comment type="caution">
    <text evidence="1">The sequence shown here is derived from an EMBL/GenBank/DDBJ whole genome shotgun (WGS) entry which is preliminary data.</text>
</comment>
<gene>
    <name evidence="1" type="ORF">FHX40_0145</name>
</gene>
<dbReference type="Proteomes" id="UP000319213">
    <property type="component" value="Unassembled WGS sequence"/>
</dbReference>
<dbReference type="EMBL" id="VFPQ01000001">
    <property type="protein sequence ID" value="TQM73502.1"/>
    <property type="molecule type" value="Genomic_DNA"/>
</dbReference>
<evidence type="ECO:0000313" key="1">
    <source>
        <dbReference type="EMBL" id="TQM73502.1"/>
    </source>
</evidence>
<name>A0A543ISH6_9ACTN</name>
<sequence>MARKLVLLTYNIKPGVDLKEYEEFTRTVDYPVFRQNPGIQSYANFVVRRNVRGEEWFKHFDLLFVDDFEAFHADGRLHFGDPVILEHAAEWRRRWGRDEATGWRTPVNILYADEIWG</sequence>
<keyword evidence="2" id="KW-1185">Reference proteome</keyword>
<dbReference type="AlphaFoldDB" id="A0A543ISH6"/>
<proteinExistence type="predicted"/>
<accession>A0A543ISH6</accession>
<organism evidence="1 2">
    <name type="scientific">Thermopolyspora flexuosa</name>
    <dbReference type="NCBI Taxonomy" id="103836"/>
    <lineage>
        <taxon>Bacteria</taxon>
        <taxon>Bacillati</taxon>
        <taxon>Actinomycetota</taxon>
        <taxon>Actinomycetes</taxon>
        <taxon>Streptosporangiales</taxon>
        <taxon>Streptosporangiaceae</taxon>
        <taxon>Thermopolyspora</taxon>
    </lineage>
</organism>
<evidence type="ECO:0000313" key="2">
    <source>
        <dbReference type="Proteomes" id="UP000319213"/>
    </source>
</evidence>
<protein>
    <recommendedName>
        <fullName evidence="3">EthD domain-containing protein</fullName>
    </recommendedName>
</protein>